<keyword evidence="3" id="KW-0106">Calcium</keyword>
<gene>
    <name evidence="11" type="ORF">Baya_0630</name>
</gene>
<keyword evidence="5" id="KW-0325">Glycoprotein</keyword>
<sequence>MRASSVWLLCVLCVNAVHGQEEEKEKRFLCTVVPADKDSSCPVQTEFVQSVQGEGLKKTLMQLRETVLQQKETITHQLGAIKELTSKLSQCERTVEEPPSWTNGKDTMDDVPRDPNETLDTLGKTIHSLKDRLQNLEQQQLRASLSGTPFPSELQDMLQRRLGDLESQLLSKVNELEEEKSQLYNETSVHRQQTENTLNTLINRISDLEKAGTGFKSPADFKVFLPLRTNYLFGRVKKSLPEMYAFTVCMWLKSSATPGIGTPFSYGVPGQANEIVMIEWGNNPIELLINDKVAQLPLSLNDGKWHHICITWTTRDGLWETYQDGQKVGSGENLAPWHPIKPDGVLILGQEQDMVGGRFDATQAFVGELGHFNMWDRLLRPVDISAMANCSSYMSGNVVAWTDSNIEVFGGASKRPFELCEDRIFNN</sequence>
<dbReference type="FunFam" id="2.60.120.200:FF:000012">
    <property type="entry name" value="neuronal pentraxin receptor"/>
    <property type="match status" value="1"/>
</dbReference>
<organism evidence="11 12">
    <name type="scientific">Bagarius yarrelli</name>
    <name type="common">Goonch</name>
    <name type="synonym">Bagrus yarrelli</name>
    <dbReference type="NCBI Taxonomy" id="175774"/>
    <lineage>
        <taxon>Eukaryota</taxon>
        <taxon>Metazoa</taxon>
        <taxon>Chordata</taxon>
        <taxon>Craniata</taxon>
        <taxon>Vertebrata</taxon>
        <taxon>Euteleostomi</taxon>
        <taxon>Actinopterygii</taxon>
        <taxon>Neopterygii</taxon>
        <taxon>Teleostei</taxon>
        <taxon>Ostariophysi</taxon>
        <taxon>Siluriformes</taxon>
        <taxon>Sisoridae</taxon>
        <taxon>Sisorinae</taxon>
        <taxon>Bagarius</taxon>
    </lineage>
</organism>
<evidence type="ECO:0000256" key="7">
    <source>
        <dbReference type="SAM" id="Coils"/>
    </source>
</evidence>
<dbReference type="InterPro" id="IPR051360">
    <property type="entry name" value="Neuronal_Pentraxin_Related"/>
</dbReference>
<feature type="region of interest" description="Disordered" evidence="8">
    <location>
        <begin position="93"/>
        <end position="113"/>
    </location>
</feature>
<dbReference type="OrthoDB" id="8871962at2759"/>
<dbReference type="Pfam" id="PF00354">
    <property type="entry name" value="Pentaxin"/>
    <property type="match status" value="1"/>
</dbReference>
<protein>
    <submittedName>
        <fullName evidence="11">Neuronal pentraxin-2</fullName>
    </submittedName>
</protein>
<evidence type="ECO:0000256" key="6">
    <source>
        <dbReference type="PROSITE-ProRule" id="PRU01172"/>
    </source>
</evidence>
<accession>A0A556TIT0</accession>
<comment type="caution">
    <text evidence="6">Lacks conserved residue(s) required for the propagation of feature annotation.</text>
</comment>
<keyword evidence="12" id="KW-1185">Reference proteome</keyword>
<evidence type="ECO:0000256" key="5">
    <source>
        <dbReference type="ARBA" id="ARBA00023180"/>
    </source>
</evidence>
<name>A0A556TIT0_BAGYA</name>
<dbReference type="InterPro" id="IPR013320">
    <property type="entry name" value="ConA-like_dom_sf"/>
</dbReference>
<evidence type="ECO:0000313" key="11">
    <source>
        <dbReference type="EMBL" id="TSK14647.1"/>
    </source>
</evidence>
<evidence type="ECO:0000313" key="12">
    <source>
        <dbReference type="Proteomes" id="UP000319801"/>
    </source>
</evidence>
<dbReference type="AlphaFoldDB" id="A0A556TIT0"/>
<dbReference type="Proteomes" id="UP000319801">
    <property type="component" value="Unassembled WGS sequence"/>
</dbReference>
<keyword evidence="4" id="KW-1015">Disulfide bond</keyword>
<dbReference type="PROSITE" id="PS51828">
    <property type="entry name" value="PTX_2"/>
    <property type="match status" value="1"/>
</dbReference>
<dbReference type="Gene3D" id="2.60.120.200">
    <property type="match status" value="1"/>
</dbReference>
<feature type="signal peptide" evidence="9">
    <location>
        <begin position="1"/>
        <end position="19"/>
    </location>
</feature>
<keyword evidence="7" id="KW-0175">Coiled coil</keyword>
<evidence type="ECO:0000256" key="8">
    <source>
        <dbReference type="SAM" id="MobiDB-lite"/>
    </source>
</evidence>
<comment type="caution">
    <text evidence="11">The sequence shown here is derived from an EMBL/GenBank/DDBJ whole genome shotgun (WGS) entry which is preliminary data.</text>
</comment>
<dbReference type="InterPro" id="IPR001759">
    <property type="entry name" value="PTX_dom"/>
</dbReference>
<proteinExistence type="predicted"/>
<evidence type="ECO:0000256" key="4">
    <source>
        <dbReference type="ARBA" id="ARBA00023157"/>
    </source>
</evidence>
<dbReference type="PRINTS" id="PR00895">
    <property type="entry name" value="PENTAXIN"/>
</dbReference>
<evidence type="ECO:0000256" key="3">
    <source>
        <dbReference type="ARBA" id="ARBA00022837"/>
    </source>
</evidence>
<feature type="coiled-coil region" evidence="7">
    <location>
        <begin position="119"/>
        <end position="211"/>
    </location>
</feature>
<keyword evidence="2" id="KW-0479">Metal-binding</keyword>
<dbReference type="CDD" id="cd00152">
    <property type="entry name" value="PTX"/>
    <property type="match status" value="1"/>
</dbReference>
<dbReference type="SUPFAM" id="SSF49899">
    <property type="entry name" value="Concanavalin A-like lectins/glucanases"/>
    <property type="match status" value="1"/>
</dbReference>
<dbReference type="GO" id="GO:0046872">
    <property type="term" value="F:metal ion binding"/>
    <property type="evidence" value="ECO:0007669"/>
    <property type="project" value="UniProtKB-KW"/>
</dbReference>
<evidence type="ECO:0000256" key="9">
    <source>
        <dbReference type="SAM" id="SignalP"/>
    </source>
</evidence>
<dbReference type="EMBL" id="VCAZ01000002">
    <property type="protein sequence ID" value="TSK14647.1"/>
    <property type="molecule type" value="Genomic_DNA"/>
</dbReference>
<evidence type="ECO:0000256" key="1">
    <source>
        <dbReference type="ARBA" id="ARBA00001913"/>
    </source>
</evidence>
<feature type="domain" description="Pentraxin (PTX)" evidence="10">
    <location>
        <begin position="219"/>
        <end position="420"/>
    </location>
</feature>
<dbReference type="PANTHER" id="PTHR19277:SF1">
    <property type="entry name" value="NEURONAL PENTRAXIN-2"/>
    <property type="match status" value="1"/>
</dbReference>
<dbReference type="PANTHER" id="PTHR19277">
    <property type="entry name" value="PENTRAXIN"/>
    <property type="match status" value="1"/>
</dbReference>
<keyword evidence="9" id="KW-0732">Signal</keyword>
<evidence type="ECO:0000259" key="10">
    <source>
        <dbReference type="PROSITE" id="PS51828"/>
    </source>
</evidence>
<feature type="chain" id="PRO_5021874300" evidence="9">
    <location>
        <begin position="20"/>
        <end position="427"/>
    </location>
</feature>
<dbReference type="SMART" id="SM00159">
    <property type="entry name" value="PTX"/>
    <property type="match status" value="1"/>
</dbReference>
<dbReference type="PROSITE" id="PS00289">
    <property type="entry name" value="PTX_1"/>
    <property type="match status" value="1"/>
</dbReference>
<comment type="cofactor">
    <cofactor evidence="1">
        <name>Ca(2+)</name>
        <dbReference type="ChEBI" id="CHEBI:29108"/>
    </cofactor>
</comment>
<evidence type="ECO:0000256" key="2">
    <source>
        <dbReference type="ARBA" id="ARBA00022723"/>
    </source>
</evidence>
<dbReference type="InterPro" id="IPR030476">
    <property type="entry name" value="Pentaxin_CS"/>
</dbReference>
<reference evidence="11 12" key="1">
    <citation type="journal article" date="2019" name="Genome Biol. Evol.">
        <title>Whole-Genome Sequencing of the Giant Devil Catfish, Bagarius yarrelli.</title>
        <authorList>
            <person name="Jiang W."/>
            <person name="Lv Y."/>
            <person name="Cheng L."/>
            <person name="Yang K."/>
            <person name="Chao B."/>
            <person name="Wang X."/>
            <person name="Li Y."/>
            <person name="Pan X."/>
            <person name="You X."/>
            <person name="Zhang Y."/>
            <person name="Yang J."/>
            <person name="Li J."/>
            <person name="Zhang X."/>
            <person name="Liu S."/>
            <person name="Sun C."/>
            <person name="Yang J."/>
            <person name="Shi Q."/>
        </authorList>
    </citation>
    <scope>NUCLEOTIDE SEQUENCE [LARGE SCALE GENOMIC DNA]</scope>
    <source>
        <strain evidence="11">JWS20170419001</strain>
        <tissue evidence="11">Muscle</tissue>
    </source>
</reference>